<evidence type="ECO:0000256" key="5">
    <source>
        <dbReference type="ARBA" id="ARBA00023136"/>
    </source>
</evidence>
<accession>A0A6J4RNH9</accession>
<dbReference type="PANTHER" id="PTHR34478">
    <property type="entry name" value="PROTEIN LEMA"/>
    <property type="match status" value="1"/>
</dbReference>
<proteinExistence type="inferred from homology"/>
<dbReference type="InterPro" id="IPR023353">
    <property type="entry name" value="LemA-like_dom_sf"/>
</dbReference>
<protein>
    <submittedName>
        <fullName evidence="6">LemA protein</fullName>
    </submittedName>
</protein>
<keyword evidence="3" id="KW-0812">Transmembrane</keyword>
<comment type="subcellular location">
    <subcellularLocation>
        <location evidence="1">Membrane</location>
        <topology evidence="1">Single-pass membrane protein</topology>
    </subcellularLocation>
</comment>
<dbReference type="Gene3D" id="1.20.1440.20">
    <property type="entry name" value="LemA-like domain"/>
    <property type="match status" value="1"/>
</dbReference>
<dbReference type="InterPro" id="IPR007156">
    <property type="entry name" value="MamQ_LemA"/>
</dbReference>
<dbReference type="Pfam" id="PF04011">
    <property type="entry name" value="LemA"/>
    <property type="match status" value="1"/>
</dbReference>
<sequence length="185" mass="20292">MTAVLLIVVALVVLVSIYAVVTYNRLVSLSVSADEGESEIDVHLKRRHDLIPNLVDTVKGYASHERETLGDVTRARGAAIQTSGTAGRAEAESGLTQALGKLLALAESYPDLKASENFLELQRELTATEDRIRAARRFYNDTVQALNTKIRSFPPNLVAGVFNFEPREFFELEDRSQAAVPSAAF</sequence>
<comment type="similarity">
    <text evidence="2">Belongs to the LemA family.</text>
</comment>
<evidence type="ECO:0000256" key="3">
    <source>
        <dbReference type="ARBA" id="ARBA00022692"/>
    </source>
</evidence>
<dbReference type="GO" id="GO:0016020">
    <property type="term" value="C:membrane"/>
    <property type="evidence" value="ECO:0007669"/>
    <property type="project" value="UniProtKB-SubCell"/>
</dbReference>
<evidence type="ECO:0000313" key="6">
    <source>
        <dbReference type="EMBL" id="CAA9470907.1"/>
    </source>
</evidence>
<keyword evidence="4" id="KW-1133">Transmembrane helix</keyword>
<evidence type="ECO:0000256" key="2">
    <source>
        <dbReference type="ARBA" id="ARBA00008854"/>
    </source>
</evidence>
<evidence type="ECO:0000256" key="1">
    <source>
        <dbReference type="ARBA" id="ARBA00004167"/>
    </source>
</evidence>
<dbReference type="PANTHER" id="PTHR34478:SF1">
    <property type="entry name" value="PROTEIN LEMA"/>
    <property type="match status" value="1"/>
</dbReference>
<name>A0A6J4RNH9_9ACTN</name>
<organism evidence="6">
    <name type="scientific">uncultured Solirubrobacteraceae bacterium</name>
    <dbReference type="NCBI Taxonomy" id="1162706"/>
    <lineage>
        <taxon>Bacteria</taxon>
        <taxon>Bacillati</taxon>
        <taxon>Actinomycetota</taxon>
        <taxon>Thermoleophilia</taxon>
        <taxon>Solirubrobacterales</taxon>
        <taxon>Solirubrobacteraceae</taxon>
        <taxon>environmental samples</taxon>
    </lineage>
</organism>
<dbReference type="AlphaFoldDB" id="A0A6J4RNH9"/>
<reference evidence="6" key="1">
    <citation type="submission" date="2020-02" db="EMBL/GenBank/DDBJ databases">
        <authorList>
            <person name="Meier V. D."/>
        </authorList>
    </citation>
    <scope>NUCLEOTIDE SEQUENCE</scope>
    <source>
        <strain evidence="6">AVDCRST_MAG53</strain>
    </source>
</reference>
<gene>
    <name evidence="6" type="ORF">AVDCRST_MAG53-1282</name>
</gene>
<keyword evidence="5" id="KW-0472">Membrane</keyword>
<dbReference type="EMBL" id="CADCVR010000001">
    <property type="protein sequence ID" value="CAA9470907.1"/>
    <property type="molecule type" value="Genomic_DNA"/>
</dbReference>
<evidence type="ECO:0000256" key="4">
    <source>
        <dbReference type="ARBA" id="ARBA00022989"/>
    </source>
</evidence>
<dbReference type="SUPFAM" id="SSF140478">
    <property type="entry name" value="LemA-like"/>
    <property type="match status" value="1"/>
</dbReference>